<sequence length="890" mass="94667">MGCTQSAPGQVCSCLPNSHLARKAACAAGPSSSLKKRVAAGGLFGRRASQQMNGEDGDPAATMILKKGQAETQVPLLDGADGTAEVGRAELPEQETGDQASPRRSLRQSIGAKLNNRKFPFRNFLRSSGSGDTVSSSQDPGTPRETKGVCDPACSEASGSGGNRNNSACMEEASAFFKAFNSTSRTALTAQSEERSSCGNDGSSTGAEPTTEEMRAVWCVMKASCADRVEQKIEWLHRLEWLLVRLNPMESNHPTRHALLEARVLELCLGCLRDNQDDAGLCVSALAILVHMSLNDETSKKLASSHGLEDIAILLKKYYRRCQEREPAQPQAAQSGCPEQGETSDGSDPKGSSSPAGDSDATGASAKGLAPAQNTEVGAAGGPKEEREQASDDNKKSDSAGASMTENLQTDEGQLLAVELVTLVWRLIFATSLDGDEYAQKWIKAGAAEPAIDSVASDLDVFCSATYVCWVFGALRFLPLDNAELCEDFVRRRQLFQWTLKKMEMHHEEPLVLENGFAVLANYQRAQPAHAEILSKLPDVWTKCLSWLNTDKMMRVPDVVYQGLYTVGLACSYCPEACANLRDAKGIEFADKVVEAYGENMNSEVSSASSAWTEGTGGSSNDKYANVLQFAEGLRRLLQPVPLSAADIAAICQEPIQEADEEDSDEEKRNASRELDQGPRSEATAVKSDACHQDPAAAQDCVGPQSPTSPTPVETVENTECVVDRLTDGNTEHNIQSTKSSEMIPLPILTLRTRSVTHDSDGMSAEKVTPELLSLPVSEAGQGTPEGTLPALTPDEGQSPARASPGLTSFANAKATPIVSVEQLPAMSDAGQLMEKDVASCSMPAGSVLGAAPPSEAETTGDLTSPELSCASPDPAVEMPEQQPQATAAL</sequence>
<dbReference type="InterPro" id="IPR016024">
    <property type="entry name" value="ARM-type_fold"/>
</dbReference>
<evidence type="ECO:0000256" key="1">
    <source>
        <dbReference type="SAM" id="MobiDB-lite"/>
    </source>
</evidence>
<accession>A0A0F7U7X2</accession>
<feature type="region of interest" description="Disordered" evidence="1">
    <location>
        <begin position="188"/>
        <end position="209"/>
    </location>
</feature>
<dbReference type="EMBL" id="LN714480">
    <property type="protein sequence ID" value="CEL65929.1"/>
    <property type="molecule type" value="Genomic_DNA"/>
</dbReference>
<dbReference type="InterPro" id="IPR011989">
    <property type="entry name" value="ARM-like"/>
</dbReference>
<feature type="compositionally biased region" description="Polar residues" evidence="1">
    <location>
        <begin position="188"/>
        <end position="208"/>
    </location>
</feature>
<feature type="region of interest" description="Disordered" evidence="1">
    <location>
        <begin position="844"/>
        <end position="890"/>
    </location>
</feature>
<feature type="compositionally biased region" description="Polar residues" evidence="1">
    <location>
        <begin position="705"/>
        <end position="715"/>
    </location>
</feature>
<reference evidence="2" key="1">
    <citation type="journal article" date="2015" name="PLoS ONE">
        <title>Comprehensive Evaluation of Toxoplasma gondii VEG and Neospora caninum LIV Genomes with Tachyzoite Stage Transcriptome and Proteome Defines Novel Transcript Features.</title>
        <authorList>
            <person name="Ramaprasad A."/>
            <person name="Mourier T."/>
            <person name="Naeem R."/>
            <person name="Malas T.B."/>
            <person name="Moussa E."/>
            <person name="Panigrahi A."/>
            <person name="Vermont S.J."/>
            <person name="Otto T.D."/>
            <person name="Wastling J."/>
            <person name="Pain A."/>
        </authorList>
    </citation>
    <scope>NUCLEOTIDE SEQUENCE</scope>
    <source>
        <strain evidence="2">Liverpool</strain>
    </source>
</reference>
<feature type="compositionally biased region" description="Polar residues" evidence="1">
    <location>
        <begin position="857"/>
        <end position="867"/>
    </location>
</feature>
<feature type="compositionally biased region" description="Basic and acidic residues" evidence="1">
    <location>
        <begin position="666"/>
        <end position="679"/>
    </location>
</feature>
<feature type="region of interest" description="Disordered" evidence="1">
    <location>
        <begin position="90"/>
        <end position="164"/>
    </location>
</feature>
<feature type="compositionally biased region" description="Low complexity" evidence="1">
    <location>
        <begin position="127"/>
        <end position="137"/>
    </location>
</feature>
<protein>
    <submittedName>
        <fullName evidence="2">Uncharacterized protein</fullName>
    </submittedName>
</protein>
<name>A0A0F7U7X2_NEOCL</name>
<feature type="compositionally biased region" description="Basic and acidic residues" evidence="1">
    <location>
        <begin position="383"/>
        <end position="398"/>
    </location>
</feature>
<organism evidence="2">
    <name type="scientific">Neospora caninum (strain Liverpool)</name>
    <dbReference type="NCBI Taxonomy" id="572307"/>
    <lineage>
        <taxon>Eukaryota</taxon>
        <taxon>Sar</taxon>
        <taxon>Alveolata</taxon>
        <taxon>Apicomplexa</taxon>
        <taxon>Conoidasida</taxon>
        <taxon>Coccidia</taxon>
        <taxon>Eucoccidiorida</taxon>
        <taxon>Eimeriorina</taxon>
        <taxon>Sarcocystidae</taxon>
        <taxon>Neospora</taxon>
    </lineage>
</organism>
<feature type="region of interest" description="Disordered" evidence="1">
    <location>
        <begin position="325"/>
        <end position="408"/>
    </location>
</feature>
<feature type="compositionally biased region" description="Low complexity" evidence="1">
    <location>
        <begin position="343"/>
        <end position="368"/>
    </location>
</feature>
<dbReference type="AlphaFoldDB" id="A0A0F7U7X2"/>
<evidence type="ECO:0000313" key="2">
    <source>
        <dbReference type="EMBL" id="CEL65929.1"/>
    </source>
</evidence>
<gene>
    <name evidence="2" type="ORF">BN1204_017600</name>
</gene>
<dbReference type="SUPFAM" id="SSF48371">
    <property type="entry name" value="ARM repeat"/>
    <property type="match status" value="1"/>
</dbReference>
<proteinExistence type="predicted"/>
<feature type="region of interest" description="Disordered" evidence="1">
    <location>
        <begin position="777"/>
        <end position="808"/>
    </location>
</feature>
<dbReference type="Gene3D" id="1.25.10.10">
    <property type="entry name" value="Leucine-rich Repeat Variant"/>
    <property type="match status" value="1"/>
</dbReference>
<feature type="region of interest" description="Disordered" evidence="1">
    <location>
        <begin position="656"/>
        <end position="715"/>
    </location>
</feature>